<protein>
    <submittedName>
        <fullName evidence="1">Uncharacterized protein</fullName>
    </submittedName>
</protein>
<dbReference type="RefSeq" id="WP_085885965.1">
    <property type="nucleotide sequence ID" value="NZ_FWFN01000001.1"/>
</dbReference>
<keyword evidence="2" id="KW-1185">Reference proteome</keyword>
<evidence type="ECO:0000313" key="2">
    <source>
        <dbReference type="Proteomes" id="UP000193963"/>
    </source>
</evidence>
<dbReference type="OrthoDB" id="7644647at2"/>
<organism evidence="1 2">
    <name type="scientific">Pseudooceanicola marinus</name>
    <dbReference type="NCBI Taxonomy" id="396013"/>
    <lineage>
        <taxon>Bacteria</taxon>
        <taxon>Pseudomonadati</taxon>
        <taxon>Pseudomonadota</taxon>
        <taxon>Alphaproteobacteria</taxon>
        <taxon>Rhodobacterales</taxon>
        <taxon>Paracoccaceae</taxon>
        <taxon>Pseudooceanicola</taxon>
    </lineage>
</organism>
<proteinExistence type="predicted"/>
<reference evidence="1 2" key="1">
    <citation type="submission" date="2017-03" db="EMBL/GenBank/DDBJ databases">
        <authorList>
            <person name="Afonso C.L."/>
            <person name="Miller P.J."/>
            <person name="Scott M.A."/>
            <person name="Spackman E."/>
            <person name="Goraichik I."/>
            <person name="Dimitrov K.M."/>
            <person name="Suarez D.L."/>
            <person name="Swayne D.E."/>
        </authorList>
    </citation>
    <scope>NUCLEOTIDE SEQUENCE [LARGE SCALE GENOMIC DNA]</scope>
    <source>
        <strain evidence="1 2">CECT 7751</strain>
    </source>
</reference>
<dbReference type="EMBL" id="FWFN01000001">
    <property type="protein sequence ID" value="SLN09799.1"/>
    <property type="molecule type" value="Genomic_DNA"/>
</dbReference>
<accession>A0A1X6Y3U8</accession>
<evidence type="ECO:0000313" key="1">
    <source>
        <dbReference type="EMBL" id="SLN09799.1"/>
    </source>
</evidence>
<gene>
    <name evidence="1" type="ORF">PSM7751_00013</name>
</gene>
<dbReference type="AlphaFoldDB" id="A0A1X6Y3U8"/>
<name>A0A1X6Y3U8_9RHOB</name>
<dbReference type="Proteomes" id="UP000193963">
    <property type="component" value="Unassembled WGS sequence"/>
</dbReference>
<sequence>MEAGRRFRAHMWARAQASRAEAKLPMAIHRSRIARAKELGLSYSDYSAIRATSGRDIAGYLISSNALGVQSNSAPPPASVAERLMAMRHVLRVGLAHPPLSPAVLMDRVAGLDLAFAAPPLLGSWPEIRAALARAQGRLPAAGLVAITALGLERDWVTAGGLAGSLPAEALFG</sequence>